<comment type="caution">
    <text evidence="1">The sequence shown here is derived from an EMBL/GenBank/DDBJ whole genome shotgun (WGS) entry which is preliminary data.</text>
</comment>
<evidence type="ECO:0000313" key="2">
    <source>
        <dbReference type="Proteomes" id="UP000287651"/>
    </source>
</evidence>
<sequence>MVVRSQALFGLLTSAKKSKMSAQSPFYLRGFGTGRTRASENNLILRARCSSLGGLCLRTEQVKQIHAQLITNSLLGQPSVVAKLIERYRVVADGAHLIFQHHAGSSAVVSNAMVRYSRPRESLAVFSPSIRRVS</sequence>
<dbReference type="EMBL" id="AMZH03009683">
    <property type="protein sequence ID" value="RRT56319.1"/>
    <property type="molecule type" value="Genomic_DNA"/>
</dbReference>
<proteinExistence type="predicted"/>
<protein>
    <submittedName>
        <fullName evidence="1">Uncharacterized protein</fullName>
    </submittedName>
</protein>
<dbReference type="AlphaFoldDB" id="A0A426YX62"/>
<organism evidence="1 2">
    <name type="scientific">Ensete ventricosum</name>
    <name type="common">Abyssinian banana</name>
    <name type="synonym">Musa ensete</name>
    <dbReference type="NCBI Taxonomy" id="4639"/>
    <lineage>
        <taxon>Eukaryota</taxon>
        <taxon>Viridiplantae</taxon>
        <taxon>Streptophyta</taxon>
        <taxon>Embryophyta</taxon>
        <taxon>Tracheophyta</taxon>
        <taxon>Spermatophyta</taxon>
        <taxon>Magnoliopsida</taxon>
        <taxon>Liliopsida</taxon>
        <taxon>Zingiberales</taxon>
        <taxon>Musaceae</taxon>
        <taxon>Ensete</taxon>
    </lineage>
</organism>
<dbReference type="Proteomes" id="UP000287651">
    <property type="component" value="Unassembled WGS sequence"/>
</dbReference>
<gene>
    <name evidence="1" type="ORF">B296_00021747</name>
</gene>
<evidence type="ECO:0000313" key="1">
    <source>
        <dbReference type="EMBL" id="RRT56319.1"/>
    </source>
</evidence>
<reference evidence="1 2" key="1">
    <citation type="journal article" date="2014" name="Agronomy (Basel)">
        <title>A Draft Genome Sequence for Ensete ventricosum, the Drought-Tolerant Tree Against Hunger.</title>
        <authorList>
            <person name="Harrison J."/>
            <person name="Moore K.A."/>
            <person name="Paszkiewicz K."/>
            <person name="Jones T."/>
            <person name="Grant M."/>
            <person name="Ambacheew D."/>
            <person name="Muzemil S."/>
            <person name="Studholme D.J."/>
        </authorList>
    </citation>
    <scope>NUCLEOTIDE SEQUENCE [LARGE SCALE GENOMIC DNA]</scope>
</reference>
<name>A0A426YX62_ENSVE</name>
<accession>A0A426YX62</accession>